<name>A0A382ZWS2_9ZZZZ</name>
<accession>A0A382ZWS2</accession>
<gene>
    <name evidence="1" type="ORF">METZ01_LOCUS452613</name>
</gene>
<reference evidence="1" key="1">
    <citation type="submission" date="2018-05" db="EMBL/GenBank/DDBJ databases">
        <authorList>
            <person name="Lanie J.A."/>
            <person name="Ng W.-L."/>
            <person name="Kazmierczak K.M."/>
            <person name="Andrzejewski T.M."/>
            <person name="Davidsen T.M."/>
            <person name="Wayne K.J."/>
            <person name="Tettelin H."/>
            <person name="Glass J.I."/>
            <person name="Rusch D."/>
            <person name="Podicherti R."/>
            <person name="Tsui H.-C.T."/>
            <person name="Winkler M.E."/>
        </authorList>
    </citation>
    <scope>NUCLEOTIDE SEQUENCE</scope>
</reference>
<protein>
    <submittedName>
        <fullName evidence="1">Uncharacterized protein</fullName>
    </submittedName>
</protein>
<sequence>MGVRDDLDNCAQYQQPSDHHCSPVGIGRLKLAAIDSIHLRRGGAACNLDQHLCY</sequence>
<organism evidence="1">
    <name type="scientific">marine metagenome</name>
    <dbReference type="NCBI Taxonomy" id="408172"/>
    <lineage>
        <taxon>unclassified sequences</taxon>
        <taxon>metagenomes</taxon>
        <taxon>ecological metagenomes</taxon>
    </lineage>
</organism>
<dbReference type="AlphaFoldDB" id="A0A382ZWS2"/>
<dbReference type="EMBL" id="UINC01187175">
    <property type="protein sequence ID" value="SVD99759.1"/>
    <property type="molecule type" value="Genomic_DNA"/>
</dbReference>
<evidence type="ECO:0000313" key="1">
    <source>
        <dbReference type="EMBL" id="SVD99759.1"/>
    </source>
</evidence>
<proteinExistence type="predicted"/>
<feature type="non-terminal residue" evidence="1">
    <location>
        <position position="54"/>
    </location>
</feature>